<dbReference type="Gene3D" id="3.30.300.130">
    <property type="entry name" value="Fe-S cluster assembly (FSCA)"/>
    <property type="match status" value="1"/>
</dbReference>
<evidence type="ECO:0000313" key="3">
    <source>
        <dbReference type="Proteomes" id="UP000637195"/>
    </source>
</evidence>
<accession>A0A811T3S8</accession>
<sequence>MIEELSEGNIRKILSVVKHPAIDRSLLDLGIIEKIAIEESRVIIILALPFSGIPKQIEDFLVQSAQEPIKNLGYEVEVKTTVMNQEALQKFLAMEKEAWGI</sequence>
<evidence type="ECO:0000313" key="2">
    <source>
        <dbReference type="EMBL" id="CAD6491916.1"/>
    </source>
</evidence>
<dbReference type="EMBL" id="CAJHIM010000017">
    <property type="protein sequence ID" value="CAD6491916.1"/>
    <property type="molecule type" value="Genomic_DNA"/>
</dbReference>
<evidence type="ECO:0000259" key="1">
    <source>
        <dbReference type="Pfam" id="PF01883"/>
    </source>
</evidence>
<feature type="domain" description="MIP18 family-like" evidence="1">
    <location>
        <begin position="9"/>
        <end position="78"/>
    </location>
</feature>
<dbReference type="AlphaFoldDB" id="A0A811T3S8"/>
<protein>
    <recommendedName>
        <fullName evidence="1">MIP18 family-like domain-containing protein</fullName>
    </recommendedName>
</protein>
<comment type="caution">
    <text evidence="2">The sequence shown here is derived from an EMBL/GenBank/DDBJ whole genome shotgun (WGS) entry which is preliminary data.</text>
</comment>
<dbReference type="SUPFAM" id="SSF117916">
    <property type="entry name" value="Fe-S cluster assembly (FSCA) domain-like"/>
    <property type="match status" value="1"/>
</dbReference>
<dbReference type="InterPro" id="IPR002744">
    <property type="entry name" value="MIP18-like"/>
</dbReference>
<reference evidence="2" key="1">
    <citation type="submission" date="2020-10" db="EMBL/GenBank/DDBJ databases">
        <authorList>
            <person name="Hahn C.J."/>
            <person name="Laso-Perez R."/>
            <person name="Vulcano F."/>
            <person name="Vaziourakis K.-M."/>
            <person name="Stokke R."/>
            <person name="Steen I.H."/>
            <person name="Teske A."/>
            <person name="Boetius A."/>
            <person name="Liebeke M."/>
            <person name="Amann R."/>
            <person name="Knittel K."/>
        </authorList>
    </citation>
    <scope>NUCLEOTIDE SEQUENCE</scope>
    <source>
        <strain evidence="2">Gfbio:e3339647-f889-4370-9287-4fb5cb688e4c:AG393N10_GoMArc1</strain>
    </source>
</reference>
<dbReference type="Proteomes" id="UP000637195">
    <property type="component" value="Unassembled WGS sequence"/>
</dbReference>
<name>A0A811T3S8_9EURY</name>
<dbReference type="Pfam" id="PF01883">
    <property type="entry name" value="FeS_assembly_P"/>
    <property type="match status" value="1"/>
</dbReference>
<dbReference type="InterPro" id="IPR034904">
    <property type="entry name" value="FSCA_dom_sf"/>
</dbReference>
<proteinExistence type="predicted"/>
<organism evidence="2 3">
    <name type="scientific">Candidatus Argoarchaeum ethanivorans</name>
    <dbReference type="NCBI Taxonomy" id="2608793"/>
    <lineage>
        <taxon>Archaea</taxon>
        <taxon>Methanobacteriati</taxon>
        <taxon>Methanobacteriota</taxon>
        <taxon>Stenosarchaea group</taxon>
        <taxon>Methanomicrobia</taxon>
        <taxon>Methanosarcinales</taxon>
        <taxon>Methanosarcinales incertae sedis</taxon>
        <taxon>GOM Arc I cluster</taxon>
        <taxon>Candidatus Argoarchaeum</taxon>
    </lineage>
</organism>
<gene>
    <name evidence="2" type="ORF">ANIMEMIM_00244</name>
</gene>